<protein>
    <recommendedName>
        <fullName evidence="4">C2H2-type domain-containing protein</fullName>
    </recommendedName>
</protein>
<feature type="compositionally biased region" description="Polar residues" evidence="1">
    <location>
        <begin position="144"/>
        <end position="157"/>
    </location>
</feature>
<feature type="compositionally biased region" description="Polar residues" evidence="1">
    <location>
        <begin position="81"/>
        <end position="93"/>
    </location>
</feature>
<reference evidence="2 3" key="1">
    <citation type="submission" date="2024-09" db="EMBL/GenBank/DDBJ databases">
        <title>T2T genomes of carrot and Alternaria dauci and their utility for understanding host-pathogen interaction during carrot leaf blight disease.</title>
        <authorList>
            <person name="Liu W."/>
            <person name="Xu S."/>
            <person name="Ou C."/>
            <person name="Liu X."/>
            <person name="Zhuang F."/>
            <person name="Deng X.W."/>
        </authorList>
    </citation>
    <scope>NUCLEOTIDE SEQUENCE [LARGE SCALE GENOMIC DNA]</scope>
    <source>
        <strain evidence="2 3">A2016</strain>
    </source>
</reference>
<feature type="region of interest" description="Disordered" evidence="1">
    <location>
        <begin position="135"/>
        <end position="158"/>
    </location>
</feature>
<dbReference type="EMBL" id="JBHGVX010000001">
    <property type="protein sequence ID" value="KAL1799768.1"/>
    <property type="molecule type" value="Genomic_DNA"/>
</dbReference>
<evidence type="ECO:0000256" key="1">
    <source>
        <dbReference type="SAM" id="MobiDB-lite"/>
    </source>
</evidence>
<sequence length="180" mass="19696">MKSTQLDQISQEPSDLQSEVDLTDYSLVSSATLSNEAGIDTAPSRHQSISSESTPITGTWSPPSNDGTADTEPSEFVPSVQHASSSVHQTDSSDAPRFVTPSFKDSHIRNEPRQCGYCDCTFNRACDLNTHCLSRERRPGKTPPKSSIARNPQSLPMPQTWLRKILPKKGQHAQAYGPQA</sequence>
<feature type="compositionally biased region" description="Polar residues" evidence="1">
    <location>
        <begin position="1"/>
        <end position="17"/>
    </location>
</feature>
<dbReference type="RefSeq" id="XP_069310352.1">
    <property type="nucleotide sequence ID" value="XM_069446345.1"/>
</dbReference>
<gene>
    <name evidence="2" type="ORF">ACET3X_000110</name>
</gene>
<feature type="compositionally biased region" description="Polar residues" evidence="1">
    <location>
        <begin position="44"/>
        <end position="68"/>
    </location>
</feature>
<evidence type="ECO:0000313" key="3">
    <source>
        <dbReference type="Proteomes" id="UP001578633"/>
    </source>
</evidence>
<name>A0ABR3UUL4_9PLEO</name>
<comment type="caution">
    <text evidence="2">The sequence shown here is derived from an EMBL/GenBank/DDBJ whole genome shotgun (WGS) entry which is preliminary data.</text>
</comment>
<evidence type="ECO:0000313" key="2">
    <source>
        <dbReference type="EMBL" id="KAL1799768.1"/>
    </source>
</evidence>
<dbReference type="GeneID" id="96080432"/>
<organism evidence="2 3">
    <name type="scientific">Alternaria dauci</name>
    <dbReference type="NCBI Taxonomy" id="48095"/>
    <lineage>
        <taxon>Eukaryota</taxon>
        <taxon>Fungi</taxon>
        <taxon>Dikarya</taxon>
        <taxon>Ascomycota</taxon>
        <taxon>Pezizomycotina</taxon>
        <taxon>Dothideomycetes</taxon>
        <taxon>Pleosporomycetidae</taxon>
        <taxon>Pleosporales</taxon>
        <taxon>Pleosporineae</taxon>
        <taxon>Pleosporaceae</taxon>
        <taxon>Alternaria</taxon>
        <taxon>Alternaria sect. Porri</taxon>
    </lineage>
</organism>
<accession>A0ABR3UUL4</accession>
<evidence type="ECO:0008006" key="4">
    <source>
        <dbReference type="Google" id="ProtNLM"/>
    </source>
</evidence>
<keyword evidence="3" id="KW-1185">Reference proteome</keyword>
<feature type="region of interest" description="Disordered" evidence="1">
    <location>
        <begin position="1"/>
        <end position="21"/>
    </location>
</feature>
<dbReference type="Proteomes" id="UP001578633">
    <property type="component" value="Chromosome 1"/>
</dbReference>
<feature type="region of interest" description="Disordered" evidence="1">
    <location>
        <begin position="34"/>
        <end position="105"/>
    </location>
</feature>
<proteinExistence type="predicted"/>